<dbReference type="EMBL" id="VDES01000002">
    <property type="protein sequence ID" value="MBA1374664.1"/>
    <property type="molecule type" value="Genomic_DNA"/>
</dbReference>
<comment type="caution">
    <text evidence="2">The sequence shown here is derived from an EMBL/GenBank/DDBJ whole genome shotgun (WGS) entry which is preliminary data.</text>
</comment>
<evidence type="ECO:0000313" key="2">
    <source>
        <dbReference type="EMBL" id="MBA1374664.1"/>
    </source>
</evidence>
<evidence type="ECO:0000256" key="1">
    <source>
        <dbReference type="SAM" id="MobiDB-lite"/>
    </source>
</evidence>
<dbReference type="RefSeq" id="WP_181267396.1">
    <property type="nucleotide sequence ID" value="NZ_BAAAGB010000001.1"/>
</dbReference>
<proteinExistence type="predicted"/>
<name>A0A7V8U932_9SPHN</name>
<dbReference type="Proteomes" id="UP000589292">
    <property type="component" value="Unassembled WGS sequence"/>
</dbReference>
<keyword evidence="3" id="KW-1185">Reference proteome</keyword>
<organism evidence="2 3">
    <name type="scientific">Sphingomonas ursincola</name>
    <dbReference type="NCBI Taxonomy" id="56361"/>
    <lineage>
        <taxon>Bacteria</taxon>
        <taxon>Pseudomonadati</taxon>
        <taxon>Pseudomonadota</taxon>
        <taxon>Alphaproteobacteria</taxon>
        <taxon>Sphingomonadales</taxon>
        <taxon>Sphingomonadaceae</taxon>
        <taxon>Sphingomonas</taxon>
    </lineage>
</organism>
<gene>
    <name evidence="2" type="ORF">FG486_09950</name>
</gene>
<accession>A0A7V8U932</accession>
<feature type="region of interest" description="Disordered" evidence="1">
    <location>
        <begin position="379"/>
        <end position="401"/>
    </location>
</feature>
<reference evidence="2 3" key="1">
    <citation type="journal article" date="1994" name="Int. J. Syst. Bacteriol.">
        <title>Phylogenetic positions of novel aerobic, bacteriochlorophyll a-containing bacteria and description of Roseococcus thiosulfatophilus gen. nov., sp. nov., Erythromicrobium ramosum gen. nov., sp. nov., and Erythrobacter litoralis sp. nov.</title>
        <authorList>
            <person name="Yurkov V."/>
            <person name="Stackebrandt E."/>
            <person name="Holmes A."/>
            <person name="Fuerst J.A."/>
            <person name="Hugenholtz P."/>
            <person name="Golecki J."/>
            <person name="Gad'on N."/>
            <person name="Gorlenko V.M."/>
            <person name="Kompantseva E.I."/>
            <person name="Drews G."/>
        </authorList>
    </citation>
    <scope>NUCLEOTIDE SEQUENCE [LARGE SCALE GENOMIC DNA]</scope>
    <source>
        <strain evidence="2 3">KR-99</strain>
    </source>
</reference>
<sequence>METLPEQPDLPFRSLAVAQAGVAPDRIPAVQSGQGLSTDPRPALSLVDGSQLLLAEQAEPVPQDWRDALARLAAWLELDVQHVSARPVGALRQVAAWAAPHRAAKAALQFHPWQNVSPVAFQAGGHAMLPRVDWVASYLQDQGTGKPLKASTLDVMLMSPHPAACAVDADCDAPMPRAETLQAMLQAALAEGRQRIGIVVDAQRRNALVRQLLVSGRVATRDQQEIEILPIEDALCHLVRHAGRWDAIIVLPELRSLVFAMLAELSGIWTPWPMLWHRRGVSMITGEVLDEADGTLPLNAPLLVQALALAAHHAGLGHAAQRLMQGAVRLWDCGIITPGRGSVAPYVTEVTDGEFIHQLCRGGEQRSRARSSWRAIPAAALAPSPRQPRPSLRLVAANGDQ</sequence>
<feature type="compositionally biased region" description="Low complexity" evidence="1">
    <location>
        <begin position="379"/>
        <end position="394"/>
    </location>
</feature>
<evidence type="ECO:0000313" key="3">
    <source>
        <dbReference type="Proteomes" id="UP000589292"/>
    </source>
</evidence>
<protein>
    <submittedName>
        <fullName evidence="2">Uncharacterized protein</fullName>
    </submittedName>
</protein>
<dbReference type="AlphaFoldDB" id="A0A7V8U932"/>